<keyword evidence="4" id="KW-1185">Reference proteome</keyword>
<dbReference type="Gene3D" id="3.40.50.150">
    <property type="entry name" value="Vaccinia Virus protein VP39"/>
    <property type="match status" value="1"/>
</dbReference>
<dbReference type="GO" id="GO:0032259">
    <property type="term" value="P:methylation"/>
    <property type="evidence" value="ECO:0007669"/>
    <property type="project" value="UniProtKB-KW"/>
</dbReference>
<dbReference type="InterPro" id="IPR029044">
    <property type="entry name" value="Nucleotide-diphossugar_trans"/>
</dbReference>
<dbReference type="GO" id="GO:0000030">
    <property type="term" value="F:mannosyltransferase activity"/>
    <property type="evidence" value="ECO:0007669"/>
    <property type="project" value="TreeGrafter"/>
</dbReference>
<dbReference type="RefSeq" id="WP_160619054.1">
    <property type="nucleotide sequence ID" value="NZ_CP047652.1"/>
</dbReference>
<dbReference type="KEGG" id="bomb:GT348_06795"/>
<dbReference type="Proteomes" id="UP000463975">
    <property type="component" value="Chromosome"/>
</dbReference>
<dbReference type="InterPro" id="IPR029063">
    <property type="entry name" value="SAM-dependent_MTases_sf"/>
</dbReference>
<dbReference type="GO" id="GO:0051999">
    <property type="term" value="P:mannosyl-inositol phosphorylceramide biosynthetic process"/>
    <property type="evidence" value="ECO:0007669"/>
    <property type="project" value="TreeGrafter"/>
</dbReference>
<evidence type="ECO:0000313" key="3">
    <source>
        <dbReference type="EMBL" id="QHI95981.1"/>
    </source>
</evidence>
<dbReference type="NCBIfam" id="TIGR01444">
    <property type="entry name" value="fkbM_fam"/>
    <property type="match status" value="1"/>
</dbReference>
<sequence>MFNQNTQIPQHLHLIWLGDKADMPNQSIASWVGMNPGWKVHLWLKEHLETLSWHNEDHLKTLLEKAKIAEAANDRDAIKNIYTSISDIMRYEILFAVGGFYVDAKSYCVRSLEPWLFDGDFCVASDNETAMPGLLINDYLACTANHPILLETINNIHHVGVEEDESCPVWIKTGSMMLKQTIDKMDEAHNITIWPSHYFPPSKNVTETYCGTGAVFARNLIDQDLVNFQTVHNFFNIAAFPVFNELVTTPSGPRLINRNDTQIGRLIRAEGVWGVQELYLLKNYIPKGGIIIEGGANIGAHTVDLCRMVGTEGKVIAFEPQRLVFQELCANLALNNVPNCFCHNKALGAEITRSTMPSVDYYKQGNFGDVSLLDQGDRTNDLTASDCEKETTEIITIDSLSLSRLDFVKLDVEGMENAVLNGATETIKKFNPIIYMESHNDGHGAEARAYARSLGYKLYRIIVMGEQNVLCLPQNSTHVTDLEEIVH</sequence>
<keyword evidence="3" id="KW-0489">Methyltransferase</keyword>
<protein>
    <submittedName>
        <fullName evidence="3">FkbM family methyltransferase</fullName>
    </submittedName>
</protein>
<evidence type="ECO:0000256" key="1">
    <source>
        <dbReference type="ARBA" id="ARBA00022679"/>
    </source>
</evidence>
<dbReference type="GO" id="GO:0016020">
    <property type="term" value="C:membrane"/>
    <property type="evidence" value="ECO:0007669"/>
    <property type="project" value="GOC"/>
</dbReference>
<dbReference type="PANTHER" id="PTHR32385">
    <property type="entry name" value="MANNOSYL PHOSPHORYLINOSITOL CERAMIDE SYNTHASE"/>
    <property type="match status" value="1"/>
</dbReference>
<dbReference type="InterPro" id="IPR006342">
    <property type="entry name" value="FkbM_mtfrase"/>
</dbReference>
<dbReference type="Pfam" id="PF05050">
    <property type="entry name" value="Methyltransf_21"/>
    <property type="match status" value="1"/>
</dbReference>
<dbReference type="InterPro" id="IPR051706">
    <property type="entry name" value="Glycosyltransferase_domain"/>
</dbReference>
<evidence type="ECO:0000313" key="4">
    <source>
        <dbReference type="Proteomes" id="UP000463975"/>
    </source>
</evidence>
<organism evidence="3 4">
    <name type="scientific">Aristophania vespae</name>
    <dbReference type="NCBI Taxonomy" id="2697033"/>
    <lineage>
        <taxon>Bacteria</taxon>
        <taxon>Pseudomonadati</taxon>
        <taxon>Pseudomonadota</taxon>
        <taxon>Alphaproteobacteria</taxon>
        <taxon>Acetobacterales</taxon>
        <taxon>Acetobacteraceae</taxon>
        <taxon>Aristophania</taxon>
    </lineage>
</organism>
<dbReference type="InterPro" id="IPR007577">
    <property type="entry name" value="GlycoTrfase_DXD_sugar-bd_CS"/>
</dbReference>
<dbReference type="SUPFAM" id="SSF53335">
    <property type="entry name" value="S-adenosyl-L-methionine-dependent methyltransferases"/>
    <property type="match status" value="1"/>
</dbReference>
<dbReference type="EMBL" id="CP047652">
    <property type="protein sequence ID" value="QHI95981.1"/>
    <property type="molecule type" value="Genomic_DNA"/>
</dbReference>
<proteinExistence type="predicted"/>
<gene>
    <name evidence="3" type="ORF">GT348_06795</name>
</gene>
<feature type="domain" description="Methyltransferase FkbM" evidence="2">
    <location>
        <begin position="295"/>
        <end position="458"/>
    </location>
</feature>
<reference evidence="3 4" key="1">
    <citation type="submission" date="2020-01" db="EMBL/GenBank/DDBJ databases">
        <title>Genome sequencing of strain KACC 21507.</title>
        <authorList>
            <person name="Heo J."/>
            <person name="Kim S.-J."/>
            <person name="Kim J.-S."/>
            <person name="Hong S.-B."/>
            <person name="Kwon S.-W."/>
        </authorList>
    </citation>
    <scope>NUCLEOTIDE SEQUENCE [LARGE SCALE GENOMIC DNA]</scope>
    <source>
        <strain evidence="3 4">KACC 21507</strain>
    </source>
</reference>
<dbReference type="Gene3D" id="3.90.550.20">
    <property type="match status" value="1"/>
</dbReference>
<name>A0A6P1NMA3_9PROT</name>
<evidence type="ECO:0000259" key="2">
    <source>
        <dbReference type="Pfam" id="PF05050"/>
    </source>
</evidence>
<dbReference type="GO" id="GO:0008168">
    <property type="term" value="F:methyltransferase activity"/>
    <property type="evidence" value="ECO:0007669"/>
    <property type="project" value="UniProtKB-KW"/>
</dbReference>
<dbReference type="PANTHER" id="PTHR32385:SF15">
    <property type="entry name" value="INOSITOL PHOSPHOCERAMIDE MANNOSYLTRANSFERASE 1"/>
    <property type="match status" value="1"/>
</dbReference>
<accession>A0A6P1NMA3</accession>
<keyword evidence="1 3" id="KW-0808">Transferase</keyword>
<dbReference type="Pfam" id="PF04488">
    <property type="entry name" value="Gly_transf_sug"/>
    <property type="match status" value="1"/>
</dbReference>
<dbReference type="SUPFAM" id="SSF53448">
    <property type="entry name" value="Nucleotide-diphospho-sugar transferases"/>
    <property type="match status" value="1"/>
</dbReference>
<dbReference type="AlphaFoldDB" id="A0A6P1NMA3"/>